<evidence type="ECO:0000313" key="3">
    <source>
        <dbReference type="Ensembl" id="ENSPSNP00000005601.1"/>
    </source>
</evidence>
<dbReference type="GO" id="GO:0005743">
    <property type="term" value="C:mitochondrial inner membrane"/>
    <property type="evidence" value="ECO:0007669"/>
    <property type="project" value="Ensembl"/>
</dbReference>
<evidence type="ECO:0000313" key="4">
    <source>
        <dbReference type="Proteomes" id="UP000694554"/>
    </source>
</evidence>
<reference evidence="3" key="3">
    <citation type="submission" date="2025-09" db="UniProtKB">
        <authorList>
            <consortium name="Ensembl"/>
        </authorList>
    </citation>
    <scope>IDENTIFICATION</scope>
</reference>
<dbReference type="PANTHER" id="PTHR44873">
    <property type="entry name" value="DNAJ HOMOLOG SUBFAMILY C MEMBER 30, MITOCHONDRIAL"/>
    <property type="match status" value="1"/>
</dbReference>
<dbReference type="Ensembl" id="ENSPSNT00000006376.1">
    <property type="protein sequence ID" value="ENSPSNP00000005601.1"/>
    <property type="gene ID" value="ENSPSNG00000004149.1"/>
</dbReference>
<dbReference type="SUPFAM" id="SSF46565">
    <property type="entry name" value="Chaperone J-domain"/>
    <property type="match status" value="1"/>
</dbReference>
<dbReference type="InterPro" id="IPR001623">
    <property type="entry name" value="DnaJ_domain"/>
</dbReference>
<proteinExistence type="predicted"/>
<reference evidence="3" key="1">
    <citation type="submission" date="2019-08" db="EMBL/GenBank/DDBJ databases">
        <title>Phocoena sinus (Vaquita) genome, mPhoSin1, primary haplotype.</title>
        <authorList>
            <person name="Morin P."/>
            <person name="Mountcastle J."/>
            <person name="Fungtammasan C."/>
            <person name="Rhie A."/>
            <person name="Rojas-Bracho L."/>
            <person name="Smith C.R."/>
            <person name="Taylor B.L."/>
            <person name="Gulland F.M.D."/>
            <person name="Musser W."/>
            <person name="Houck M."/>
            <person name="Haase B."/>
            <person name="Paez S."/>
            <person name="Howe K."/>
            <person name="Torrance J."/>
            <person name="Formenti G."/>
            <person name="Phillippy A."/>
            <person name="Ryder O."/>
            <person name="Jarvis E.D."/>
            <person name="Fedrigo O."/>
        </authorList>
    </citation>
    <scope>NUCLEOTIDE SEQUENCE [LARGE SCALE GENOMIC DNA]</scope>
</reference>
<reference evidence="3" key="2">
    <citation type="submission" date="2025-08" db="UniProtKB">
        <authorList>
            <consortium name="Ensembl"/>
        </authorList>
    </citation>
    <scope>IDENTIFICATION</scope>
</reference>
<organism evidence="3 4">
    <name type="scientific">Phocoena sinus</name>
    <name type="common">Vaquita</name>
    <dbReference type="NCBI Taxonomy" id="42100"/>
    <lineage>
        <taxon>Eukaryota</taxon>
        <taxon>Metazoa</taxon>
        <taxon>Chordata</taxon>
        <taxon>Craniata</taxon>
        <taxon>Vertebrata</taxon>
        <taxon>Euteleostomi</taxon>
        <taxon>Mammalia</taxon>
        <taxon>Eutheria</taxon>
        <taxon>Laurasiatheria</taxon>
        <taxon>Artiodactyla</taxon>
        <taxon>Whippomorpha</taxon>
        <taxon>Cetacea</taxon>
        <taxon>Odontoceti</taxon>
        <taxon>Phocoenidae</taxon>
        <taxon>Phocoena</taxon>
    </lineage>
</organism>
<dbReference type="SMART" id="SM00271">
    <property type="entry name" value="DnaJ"/>
    <property type="match status" value="1"/>
</dbReference>
<feature type="region of interest" description="Disordered" evidence="1">
    <location>
        <begin position="110"/>
        <end position="152"/>
    </location>
</feature>
<keyword evidence="4" id="KW-1185">Reference proteome</keyword>
<dbReference type="Pfam" id="PF00226">
    <property type="entry name" value="DnaJ"/>
    <property type="match status" value="1"/>
</dbReference>
<dbReference type="InterPro" id="IPR053025">
    <property type="entry name" value="Mito_ATP_Synthase-Asso"/>
</dbReference>
<dbReference type="Gene3D" id="1.10.287.110">
    <property type="entry name" value="DnaJ domain"/>
    <property type="match status" value="1"/>
</dbReference>
<dbReference type="CDD" id="cd06257">
    <property type="entry name" value="DnaJ"/>
    <property type="match status" value="1"/>
</dbReference>
<name>A0A8C9BM45_PHOSS</name>
<evidence type="ECO:0000259" key="2">
    <source>
        <dbReference type="PROSITE" id="PS50076"/>
    </source>
</evidence>
<dbReference type="AlphaFoldDB" id="A0A8C9BM45"/>
<accession>A0A8C9BM45</accession>
<feature type="domain" description="J" evidence="2">
    <location>
        <begin position="54"/>
        <end position="114"/>
    </location>
</feature>
<sequence length="213" mass="23745">MGNIAGLDQNTIWGSRLLQWRVWQARGFPPNSGSGLGLEARIYSRSDGPYLRTALYERLGVPSTATQVQIKAADYRQRFLYHPDCNSGSAKAAEHFTHVSQAYMDRGLLSDEDLRGPGVQSSKMPAADPDSPRTQPPASRTQGRSQASSGANRTTLDFDAFYQAHHSEQLERERHLSARREALCQQQKERAKKGLGWDGSREMAFVLVLLIKV</sequence>
<dbReference type="PROSITE" id="PS50076">
    <property type="entry name" value="DNAJ_2"/>
    <property type="match status" value="1"/>
</dbReference>
<evidence type="ECO:0000256" key="1">
    <source>
        <dbReference type="SAM" id="MobiDB-lite"/>
    </source>
</evidence>
<feature type="compositionally biased region" description="Polar residues" evidence="1">
    <location>
        <begin position="132"/>
        <end position="152"/>
    </location>
</feature>
<dbReference type="PANTHER" id="PTHR44873:SF1">
    <property type="entry name" value="DNAJ HOMOLOG SUBFAMILY C MEMBER 30, MITOCHONDRIAL"/>
    <property type="match status" value="1"/>
</dbReference>
<gene>
    <name evidence="3" type="primary">DNAJC30</name>
</gene>
<protein>
    <submittedName>
        <fullName evidence="3">DnaJ heat shock protein family (Hsp40) member C30</fullName>
    </submittedName>
</protein>
<dbReference type="Proteomes" id="UP000694554">
    <property type="component" value="Chromosome 4"/>
</dbReference>
<dbReference type="GeneTree" id="ENSGT00510000048685"/>
<dbReference type="InterPro" id="IPR036869">
    <property type="entry name" value="J_dom_sf"/>
</dbReference>